<sequence length="81" mass="9123">MDAPSPKASWAAQLPGGPPLREELARLVDSDGGNDPAENGYFEIANDPQFVAIERAQRRFKAQLRRRLRHRRSKANGRDPE</sequence>
<keyword evidence="2" id="KW-1185">Reference proteome</keyword>
<accession>A0ABV7WB01</accession>
<dbReference type="EMBL" id="JBHRWW010000001">
    <property type="protein sequence ID" value="MFC3686955.1"/>
    <property type="molecule type" value="Genomic_DNA"/>
</dbReference>
<name>A0ABV7WB01_9MICO</name>
<reference evidence="2" key="1">
    <citation type="journal article" date="2019" name="Int. J. Syst. Evol. Microbiol.">
        <title>The Global Catalogue of Microorganisms (GCM) 10K type strain sequencing project: providing services to taxonomists for standard genome sequencing and annotation.</title>
        <authorList>
            <consortium name="The Broad Institute Genomics Platform"/>
            <consortium name="The Broad Institute Genome Sequencing Center for Infectious Disease"/>
            <person name="Wu L."/>
            <person name="Ma J."/>
        </authorList>
    </citation>
    <scope>NUCLEOTIDE SEQUENCE [LARGE SCALE GENOMIC DNA]</scope>
    <source>
        <strain evidence="2">NCAIM B.02333</strain>
    </source>
</reference>
<gene>
    <name evidence="1" type="ORF">ACFOLH_01220</name>
</gene>
<proteinExistence type="predicted"/>
<evidence type="ECO:0000313" key="2">
    <source>
        <dbReference type="Proteomes" id="UP001595685"/>
    </source>
</evidence>
<dbReference type="RefSeq" id="WP_340290396.1">
    <property type="nucleotide sequence ID" value="NZ_JBBEOI010000018.1"/>
</dbReference>
<dbReference type="Proteomes" id="UP001595685">
    <property type="component" value="Unassembled WGS sequence"/>
</dbReference>
<organism evidence="1 2">
    <name type="scientific">Aquipuribacter hungaricus</name>
    <dbReference type="NCBI Taxonomy" id="545624"/>
    <lineage>
        <taxon>Bacteria</taxon>
        <taxon>Bacillati</taxon>
        <taxon>Actinomycetota</taxon>
        <taxon>Actinomycetes</taxon>
        <taxon>Micrococcales</taxon>
        <taxon>Intrasporangiaceae</taxon>
        <taxon>Aquipuribacter</taxon>
    </lineage>
</organism>
<comment type="caution">
    <text evidence="1">The sequence shown here is derived from an EMBL/GenBank/DDBJ whole genome shotgun (WGS) entry which is preliminary data.</text>
</comment>
<protein>
    <submittedName>
        <fullName evidence="1">Uncharacterized protein</fullName>
    </submittedName>
</protein>
<evidence type="ECO:0000313" key="1">
    <source>
        <dbReference type="EMBL" id="MFC3686955.1"/>
    </source>
</evidence>